<dbReference type="STRING" id="55188.A0A2H5QG51"/>
<evidence type="ECO:0000256" key="9">
    <source>
        <dbReference type="ARBA" id="ARBA00023180"/>
    </source>
</evidence>
<keyword evidence="8" id="KW-0675">Receptor</keyword>
<dbReference type="PANTHER" id="PTHR48063">
    <property type="entry name" value="LRR RECEPTOR-LIKE KINASE"/>
    <property type="match status" value="1"/>
</dbReference>
<evidence type="ECO:0000256" key="2">
    <source>
        <dbReference type="ARBA" id="ARBA00022614"/>
    </source>
</evidence>
<sequence length="441" mass="49116">MSSKLFLLLQYMALFSVLLFQLEPRIAESNSIIIRCIDEEKEALLTFEQSPMDEYGALSSWGTEDDKINCCEWRGVCCNNTTSHFKVLNLRRSNDENARRKILKEAFQDTVSLRYLSLPSTELEGGIPKFFGISCSLNILRLPFNYLNGQLSELIQSLSGGCMVNSLESLYLGAKDLTGPIPDFGGFSSLKELRLRENRLNGTINKSLSQLSKHESLTLGRNSFTDLSNNHIRGKLPDLSLLSLSILDLINNSFSGKIPNSMGFLRNSRTLSLHNNRLTRKLPKETSWTWKGSENEYENTLGLVKCLDLSNNNLCGAIPEEIMDVLGLIASNLSRNNLIGAIPPKIGQLKSLDFLDLSRNRFSGSIPSGLAQLSRLVYAGNLELCGLPLQNKCPDEESAPCPGIEDDANTPEDEDDQFITLGFYMSLILGFCVGFWESVEL</sequence>
<dbReference type="PANTHER" id="PTHR48063:SF101">
    <property type="entry name" value="LRR RECEPTOR-LIKE SERINE_THREONINE-PROTEIN KINASE FLS2"/>
    <property type="match status" value="1"/>
</dbReference>
<comment type="subcellular location">
    <subcellularLocation>
        <location evidence="1">Membrane</location>
        <topology evidence="1">Single-pass type I membrane protein</topology>
    </subcellularLocation>
</comment>
<dbReference type="InterPro" id="IPR001611">
    <property type="entry name" value="Leu-rich_rpt"/>
</dbReference>
<protein>
    <recommendedName>
        <fullName evidence="11">Leucine-rich repeat-containing N-terminal plant-type domain-containing protein</fullName>
    </recommendedName>
</protein>
<reference evidence="12 13" key="1">
    <citation type="journal article" date="2017" name="Front. Genet.">
        <title>Draft sequencing of the heterozygous diploid genome of Satsuma (Citrus unshiu Marc.) using a hybrid assembly approach.</title>
        <authorList>
            <person name="Shimizu T."/>
            <person name="Tanizawa Y."/>
            <person name="Mochizuki T."/>
            <person name="Nagasaki H."/>
            <person name="Yoshioka T."/>
            <person name="Toyoda A."/>
            <person name="Fujiyama A."/>
            <person name="Kaminuma E."/>
            <person name="Nakamura Y."/>
        </authorList>
    </citation>
    <scope>NUCLEOTIDE SEQUENCE [LARGE SCALE GENOMIC DNA]</scope>
    <source>
        <strain evidence="13">cv. Miyagawa wase</strain>
    </source>
</reference>
<keyword evidence="9" id="KW-0325">Glycoprotein</keyword>
<dbReference type="Pfam" id="PF08263">
    <property type="entry name" value="LRRNT_2"/>
    <property type="match status" value="1"/>
</dbReference>
<gene>
    <name evidence="12" type="ORF">CUMW_226930</name>
</gene>
<evidence type="ECO:0000256" key="8">
    <source>
        <dbReference type="ARBA" id="ARBA00023170"/>
    </source>
</evidence>
<keyword evidence="7" id="KW-0472">Membrane</keyword>
<keyword evidence="6" id="KW-1133">Transmembrane helix</keyword>
<dbReference type="SUPFAM" id="SSF52058">
    <property type="entry name" value="L domain-like"/>
    <property type="match status" value="1"/>
</dbReference>
<accession>A0A2H5QG51</accession>
<evidence type="ECO:0000256" key="3">
    <source>
        <dbReference type="ARBA" id="ARBA00022692"/>
    </source>
</evidence>
<dbReference type="Proteomes" id="UP000236630">
    <property type="component" value="Unassembled WGS sequence"/>
</dbReference>
<proteinExistence type="predicted"/>
<dbReference type="FunFam" id="3.80.10.10:FF:000383">
    <property type="entry name" value="Leucine-rich repeat receptor protein kinase EMS1"/>
    <property type="match status" value="1"/>
</dbReference>
<feature type="signal peptide" evidence="10">
    <location>
        <begin position="1"/>
        <end position="29"/>
    </location>
</feature>
<dbReference type="InterPro" id="IPR032675">
    <property type="entry name" value="LRR_dom_sf"/>
</dbReference>
<dbReference type="EMBL" id="BDQV01000360">
    <property type="protein sequence ID" value="GAY63601.1"/>
    <property type="molecule type" value="Genomic_DNA"/>
</dbReference>
<evidence type="ECO:0000313" key="12">
    <source>
        <dbReference type="EMBL" id="GAY63601.1"/>
    </source>
</evidence>
<feature type="domain" description="Leucine-rich repeat-containing N-terminal plant-type" evidence="11">
    <location>
        <begin position="38"/>
        <end position="79"/>
    </location>
</feature>
<evidence type="ECO:0000256" key="6">
    <source>
        <dbReference type="ARBA" id="ARBA00022989"/>
    </source>
</evidence>
<keyword evidence="13" id="KW-1185">Reference proteome</keyword>
<keyword evidence="2" id="KW-0433">Leucine-rich repeat</keyword>
<keyword evidence="3" id="KW-0812">Transmembrane</keyword>
<dbReference type="InterPro" id="IPR046956">
    <property type="entry name" value="RLP23-like"/>
</dbReference>
<evidence type="ECO:0000259" key="11">
    <source>
        <dbReference type="Pfam" id="PF08263"/>
    </source>
</evidence>
<dbReference type="Pfam" id="PF00560">
    <property type="entry name" value="LRR_1"/>
    <property type="match status" value="4"/>
</dbReference>
<comment type="caution">
    <text evidence="12">The sequence shown here is derived from an EMBL/GenBank/DDBJ whole genome shotgun (WGS) entry which is preliminary data.</text>
</comment>
<dbReference type="AlphaFoldDB" id="A0A2H5QG51"/>
<feature type="chain" id="PRO_5014189928" description="Leucine-rich repeat-containing N-terminal plant-type domain-containing protein" evidence="10">
    <location>
        <begin position="30"/>
        <end position="441"/>
    </location>
</feature>
<keyword evidence="5" id="KW-0677">Repeat</keyword>
<keyword evidence="4 10" id="KW-0732">Signal</keyword>
<name>A0A2H5QG51_CITUN</name>
<organism evidence="12 13">
    <name type="scientific">Citrus unshiu</name>
    <name type="common">Satsuma mandarin</name>
    <name type="synonym">Citrus nobilis var. unshiu</name>
    <dbReference type="NCBI Taxonomy" id="55188"/>
    <lineage>
        <taxon>Eukaryota</taxon>
        <taxon>Viridiplantae</taxon>
        <taxon>Streptophyta</taxon>
        <taxon>Embryophyta</taxon>
        <taxon>Tracheophyta</taxon>
        <taxon>Spermatophyta</taxon>
        <taxon>Magnoliopsida</taxon>
        <taxon>eudicotyledons</taxon>
        <taxon>Gunneridae</taxon>
        <taxon>Pentapetalae</taxon>
        <taxon>rosids</taxon>
        <taxon>malvids</taxon>
        <taxon>Sapindales</taxon>
        <taxon>Rutaceae</taxon>
        <taxon>Aurantioideae</taxon>
        <taxon>Citrus</taxon>
    </lineage>
</organism>
<dbReference type="GO" id="GO:0016020">
    <property type="term" value="C:membrane"/>
    <property type="evidence" value="ECO:0007669"/>
    <property type="project" value="UniProtKB-SubCell"/>
</dbReference>
<dbReference type="Gene3D" id="3.80.10.10">
    <property type="entry name" value="Ribonuclease Inhibitor"/>
    <property type="match status" value="4"/>
</dbReference>
<evidence type="ECO:0000256" key="7">
    <source>
        <dbReference type="ARBA" id="ARBA00023136"/>
    </source>
</evidence>
<evidence type="ECO:0000256" key="10">
    <source>
        <dbReference type="SAM" id="SignalP"/>
    </source>
</evidence>
<evidence type="ECO:0000256" key="1">
    <source>
        <dbReference type="ARBA" id="ARBA00004479"/>
    </source>
</evidence>
<evidence type="ECO:0000256" key="4">
    <source>
        <dbReference type="ARBA" id="ARBA00022729"/>
    </source>
</evidence>
<evidence type="ECO:0000256" key="5">
    <source>
        <dbReference type="ARBA" id="ARBA00022737"/>
    </source>
</evidence>
<dbReference type="InterPro" id="IPR013210">
    <property type="entry name" value="LRR_N_plant-typ"/>
</dbReference>
<evidence type="ECO:0000313" key="13">
    <source>
        <dbReference type="Proteomes" id="UP000236630"/>
    </source>
</evidence>